<organism evidence="1 2">
    <name type="scientific">Paenibacillus herberti</name>
    <dbReference type="NCBI Taxonomy" id="1619309"/>
    <lineage>
        <taxon>Bacteria</taxon>
        <taxon>Bacillati</taxon>
        <taxon>Bacillota</taxon>
        <taxon>Bacilli</taxon>
        <taxon>Bacillales</taxon>
        <taxon>Paenibacillaceae</taxon>
        <taxon>Paenibacillus</taxon>
    </lineage>
</organism>
<dbReference type="EMBL" id="NMUQ01000001">
    <property type="protein sequence ID" value="OXM16203.1"/>
    <property type="molecule type" value="Genomic_DNA"/>
</dbReference>
<accession>A0A229P1R8</accession>
<evidence type="ECO:0000313" key="2">
    <source>
        <dbReference type="Proteomes" id="UP000215145"/>
    </source>
</evidence>
<proteinExistence type="predicted"/>
<keyword evidence="2" id="KW-1185">Reference proteome</keyword>
<sequence>MKTKCSTDKLLRLREMEQDCYSACHYLLQNEELAVTAAQQALTELFRSESSLNPEIVKASAIRHSLMLLAESRSAAVCALV</sequence>
<gene>
    <name evidence="1" type="ORF">CGZ75_05785</name>
</gene>
<dbReference type="RefSeq" id="WP_089523287.1">
    <property type="nucleotide sequence ID" value="NZ_NMUQ01000001.1"/>
</dbReference>
<dbReference type="AlphaFoldDB" id="A0A229P1R8"/>
<dbReference type="Proteomes" id="UP000215145">
    <property type="component" value="Unassembled WGS sequence"/>
</dbReference>
<comment type="caution">
    <text evidence="1">The sequence shown here is derived from an EMBL/GenBank/DDBJ whole genome shotgun (WGS) entry which is preliminary data.</text>
</comment>
<protein>
    <submittedName>
        <fullName evidence="1">Uncharacterized protein</fullName>
    </submittedName>
</protein>
<reference evidence="1 2" key="1">
    <citation type="submission" date="2017-07" db="EMBL/GenBank/DDBJ databases">
        <title>Paenibacillus herberti R33 genome sequencing and assembly.</title>
        <authorList>
            <person name="Su W."/>
        </authorList>
    </citation>
    <scope>NUCLEOTIDE SEQUENCE [LARGE SCALE GENOMIC DNA]</scope>
    <source>
        <strain evidence="1 2">R33</strain>
    </source>
</reference>
<name>A0A229P1R8_9BACL</name>
<dbReference type="OrthoDB" id="2663630at2"/>
<evidence type="ECO:0000313" key="1">
    <source>
        <dbReference type="EMBL" id="OXM16203.1"/>
    </source>
</evidence>